<keyword evidence="2" id="KW-0560">Oxidoreductase</keyword>
<gene>
    <name evidence="3" type="ORF">EOK75_12285</name>
</gene>
<accession>A0A4P8EIG6</accession>
<dbReference type="CDD" id="cd05233">
    <property type="entry name" value="SDR_c"/>
    <property type="match status" value="1"/>
</dbReference>
<dbReference type="PANTHER" id="PTHR42760">
    <property type="entry name" value="SHORT-CHAIN DEHYDROGENASES/REDUCTASES FAMILY MEMBER"/>
    <property type="match status" value="1"/>
</dbReference>
<dbReference type="Proteomes" id="UP000298631">
    <property type="component" value="Chromosome"/>
</dbReference>
<evidence type="ECO:0000256" key="2">
    <source>
        <dbReference type="ARBA" id="ARBA00023002"/>
    </source>
</evidence>
<dbReference type="PRINTS" id="PR00081">
    <property type="entry name" value="GDHRDH"/>
</dbReference>
<keyword evidence="4" id="KW-1185">Reference proteome</keyword>
<proteinExistence type="inferred from homology"/>
<dbReference type="KEGG" id="pseb:EOK75_12285"/>
<protein>
    <submittedName>
        <fullName evidence="3">SDR family oxidoreductase</fullName>
    </submittedName>
</protein>
<dbReference type="EMBL" id="CP039964">
    <property type="protein sequence ID" value="QCO56613.1"/>
    <property type="molecule type" value="Genomic_DNA"/>
</dbReference>
<dbReference type="GO" id="GO:0006633">
    <property type="term" value="P:fatty acid biosynthetic process"/>
    <property type="evidence" value="ECO:0007669"/>
    <property type="project" value="TreeGrafter"/>
</dbReference>
<dbReference type="InterPro" id="IPR036291">
    <property type="entry name" value="NAD(P)-bd_dom_sf"/>
</dbReference>
<name>A0A4P8EIG6_9RHOB</name>
<dbReference type="InterPro" id="IPR020904">
    <property type="entry name" value="Sc_DH/Rdtase_CS"/>
</dbReference>
<evidence type="ECO:0000313" key="3">
    <source>
        <dbReference type="EMBL" id="QCO56613.1"/>
    </source>
</evidence>
<comment type="similarity">
    <text evidence="1">Belongs to the short-chain dehydrogenases/reductases (SDR) family.</text>
</comment>
<sequence>MKNLSVAVVGGASGFGREIAVMMNEQGAKAVTVIDANFEGAQETVALIEKAGGTAFAIKADIASKENAHASFHAAVKAMGRVDSMVNCAAIYPRAPLLEITDDQWDIENAINIKGTYHMCVAAINHMRTRVDGENIAGRIVNITSVDAFKAHPQNAHYAATKAAVVSLTRSFASYVAADQILVNSVAPAGMATDRVLQAGTLPEMAAANPLGRGAKPREIAEWVLIAASNRNTYMTGEQIIVSGGYVYA</sequence>
<dbReference type="GO" id="GO:0016616">
    <property type="term" value="F:oxidoreductase activity, acting on the CH-OH group of donors, NAD or NADP as acceptor"/>
    <property type="evidence" value="ECO:0007669"/>
    <property type="project" value="TreeGrafter"/>
</dbReference>
<dbReference type="PANTHER" id="PTHR42760:SF133">
    <property type="entry name" value="3-OXOACYL-[ACYL-CARRIER-PROTEIN] REDUCTASE"/>
    <property type="match status" value="1"/>
</dbReference>
<evidence type="ECO:0000313" key="4">
    <source>
        <dbReference type="Proteomes" id="UP000298631"/>
    </source>
</evidence>
<dbReference type="InterPro" id="IPR002347">
    <property type="entry name" value="SDR_fam"/>
</dbReference>
<dbReference type="Gene3D" id="3.40.50.720">
    <property type="entry name" value="NAD(P)-binding Rossmann-like Domain"/>
    <property type="match status" value="1"/>
</dbReference>
<dbReference type="OrthoDB" id="8280747at2"/>
<evidence type="ECO:0000256" key="1">
    <source>
        <dbReference type="ARBA" id="ARBA00006484"/>
    </source>
</evidence>
<dbReference type="GO" id="GO:0048038">
    <property type="term" value="F:quinone binding"/>
    <property type="evidence" value="ECO:0007669"/>
    <property type="project" value="TreeGrafter"/>
</dbReference>
<dbReference type="PRINTS" id="PR00080">
    <property type="entry name" value="SDRFAMILY"/>
</dbReference>
<dbReference type="PROSITE" id="PS00061">
    <property type="entry name" value="ADH_SHORT"/>
    <property type="match status" value="1"/>
</dbReference>
<organism evidence="3 4">
    <name type="scientific">Pseudorhodobacter turbinis</name>
    <dbReference type="NCBI Taxonomy" id="2500533"/>
    <lineage>
        <taxon>Bacteria</taxon>
        <taxon>Pseudomonadati</taxon>
        <taxon>Pseudomonadota</taxon>
        <taxon>Alphaproteobacteria</taxon>
        <taxon>Rhodobacterales</taxon>
        <taxon>Paracoccaceae</taxon>
        <taxon>Pseudorhodobacter</taxon>
    </lineage>
</organism>
<dbReference type="Pfam" id="PF13561">
    <property type="entry name" value="adh_short_C2"/>
    <property type="match status" value="1"/>
</dbReference>
<reference evidence="3 4" key="1">
    <citation type="submission" date="2019-05" db="EMBL/GenBank/DDBJ databases">
        <title>Pseudorhodobacter turbinis sp. nov., isolated from the gut of the Korean turban shell.</title>
        <authorList>
            <person name="Jeong Y.-S."/>
            <person name="Kang W.-R."/>
            <person name="Bae J.-W."/>
        </authorList>
    </citation>
    <scope>NUCLEOTIDE SEQUENCE [LARGE SCALE GENOMIC DNA]</scope>
    <source>
        <strain evidence="3 4">S12M18</strain>
    </source>
</reference>
<dbReference type="FunFam" id="3.40.50.720:FF:000084">
    <property type="entry name" value="Short-chain dehydrogenase reductase"/>
    <property type="match status" value="1"/>
</dbReference>
<dbReference type="AlphaFoldDB" id="A0A4P8EIG6"/>
<dbReference type="SUPFAM" id="SSF51735">
    <property type="entry name" value="NAD(P)-binding Rossmann-fold domains"/>
    <property type="match status" value="1"/>
</dbReference>